<dbReference type="Gene3D" id="3.50.30.50">
    <property type="entry name" value="Putative cyclase"/>
    <property type="match status" value="1"/>
</dbReference>
<dbReference type="InterPro" id="IPR007325">
    <property type="entry name" value="KFase/CYL"/>
</dbReference>
<sequence>MTTARTLIDLSMPISPTMPTNRPDHVAPRLDSYSTIEENGWDGTMITIDSHCGTHLDAPSHFVPNGATVERLSLSVLIGPAQVVDARIATVGRRITLRGFPPITSRRVILHTGWSERANDGTDDYFRNHTFIDPPLARHLVDSGVVLVGIDGPSVDADGAEAHHILLGGGVLIVENLAATALLPPQIELIVMPLRLVGLDGSPVRAVAMVDRSS</sequence>
<name>A0A7I7XMZ9_9MYCO</name>
<dbReference type="Pfam" id="PF04199">
    <property type="entry name" value="Cyclase"/>
    <property type="match status" value="1"/>
</dbReference>
<dbReference type="Proteomes" id="UP000466517">
    <property type="component" value="Chromosome"/>
</dbReference>
<dbReference type="AlphaFoldDB" id="A0A7I7XMZ9"/>
<organism evidence="1 2">
    <name type="scientific">Mycolicibacterium madagascariense</name>
    <dbReference type="NCBI Taxonomy" id="212765"/>
    <lineage>
        <taxon>Bacteria</taxon>
        <taxon>Bacillati</taxon>
        <taxon>Actinomycetota</taxon>
        <taxon>Actinomycetes</taxon>
        <taxon>Mycobacteriales</taxon>
        <taxon>Mycobacteriaceae</taxon>
        <taxon>Mycolicibacterium</taxon>
    </lineage>
</organism>
<dbReference type="GO" id="GO:0019441">
    <property type="term" value="P:L-tryptophan catabolic process to kynurenine"/>
    <property type="evidence" value="ECO:0007669"/>
    <property type="project" value="InterPro"/>
</dbReference>
<dbReference type="PANTHER" id="PTHR31118:SF12">
    <property type="entry name" value="CYCLASE-LIKE PROTEIN 2"/>
    <property type="match status" value="1"/>
</dbReference>
<reference evidence="1 2" key="1">
    <citation type="journal article" date="2019" name="Emerg. Microbes Infect.">
        <title>Comprehensive subspecies identification of 175 nontuberculous mycobacteria species based on 7547 genomic profiles.</title>
        <authorList>
            <person name="Matsumoto Y."/>
            <person name="Kinjo T."/>
            <person name="Motooka D."/>
            <person name="Nabeya D."/>
            <person name="Jung N."/>
            <person name="Uechi K."/>
            <person name="Horii T."/>
            <person name="Iida T."/>
            <person name="Fujita J."/>
            <person name="Nakamura S."/>
        </authorList>
    </citation>
    <scope>NUCLEOTIDE SEQUENCE [LARGE SCALE GENOMIC DNA]</scope>
    <source>
        <strain evidence="1 2">JCM 13574</strain>
    </source>
</reference>
<proteinExistence type="predicted"/>
<evidence type="ECO:0000313" key="1">
    <source>
        <dbReference type="EMBL" id="BBZ30574.1"/>
    </source>
</evidence>
<gene>
    <name evidence="1" type="ORF">MMAD_48690</name>
</gene>
<dbReference type="KEGG" id="mmag:MMAD_48690"/>
<dbReference type="SUPFAM" id="SSF102198">
    <property type="entry name" value="Putative cyclase"/>
    <property type="match status" value="1"/>
</dbReference>
<protein>
    <submittedName>
        <fullName evidence="1">Cyclase</fullName>
    </submittedName>
</protein>
<dbReference type="PANTHER" id="PTHR31118">
    <property type="entry name" value="CYCLASE-LIKE PROTEIN 2"/>
    <property type="match status" value="1"/>
</dbReference>
<dbReference type="RefSeq" id="WP_163741996.1">
    <property type="nucleotide sequence ID" value="NZ_AP022610.1"/>
</dbReference>
<dbReference type="EMBL" id="AP022610">
    <property type="protein sequence ID" value="BBZ30574.1"/>
    <property type="molecule type" value="Genomic_DNA"/>
</dbReference>
<evidence type="ECO:0000313" key="2">
    <source>
        <dbReference type="Proteomes" id="UP000466517"/>
    </source>
</evidence>
<dbReference type="GO" id="GO:0004061">
    <property type="term" value="F:arylformamidase activity"/>
    <property type="evidence" value="ECO:0007669"/>
    <property type="project" value="InterPro"/>
</dbReference>
<keyword evidence="2" id="KW-1185">Reference proteome</keyword>
<accession>A0A7I7XMZ9</accession>
<dbReference type="InterPro" id="IPR037175">
    <property type="entry name" value="KFase_sf"/>
</dbReference>